<dbReference type="OrthoDB" id="2364859at2759"/>
<dbReference type="AlphaFoldDB" id="A0A9N9D5T5"/>
<reference evidence="1" key="1">
    <citation type="submission" date="2021-06" db="EMBL/GenBank/DDBJ databases">
        <authorList>
            <person name="Kallberg Y."/>
            <person name="Tangrot J."/>
            <person name="Rosling A."/>
        </authorList>
    </citation>
    <scope>NUCLEOTIDE SEQUENCE</scope>
    <source>
        <strain evidence="1">BR232B</strain>
    </source>
</reference>
<evidence type="ECO:0000313" key="1">
    <source>
        <dbReference type="EMBL" id="CAG8627969.1"/>
    </source>
</evidence>
<gene>
    <name evidence="1" type="ORF">PBRASI_LOCUS9088</name>
</gene>
<name>A0A9N9D5T5_9GLOM</name>
<dbReference type="EMBL" id="CAJVPI010001827">
    <property type="protein sequence ID" value="CAG8627969.1"/>
    <property type="molecule type" value="Genomic_DNA"/>
</dbReference>
<keyword evidence="2" id="KW-1185">Reference proteome</keyword>
<sequence>MTKRGWHRYFNDNDVSNWSVYGFHETWIHQHRDNPKNLCYQKANDTLTKSLCLLINDCEDDMKKQGAAKLLANKLASILLIAHVRRNQLFADPLNAFLDAWLVTMPICMHGSKCNHGSDLDELWIPIECKNLEKAALAKLNCQQVENATIYSSALTDVAMTSL</sequence>
<protein>
    <submittedName>
        <fullName evidence="1">2190_t:CDS:1</fullName>
    </submittedName>
</protein>
<evidence type="ECO:0000313" key="2">
    <source>
        <dbReference type="Proteomes" id="UP000789739"/>
    </source>
</evidence>
<accession>A0A9N9D5T5</accession>
<proteinExistence type="predicted"/>
<feature type="non-terminal residue" evidence="1">
    <location>
        <position position="1"/>
    </location>
</feature>
<dbReference type="Proteomes" id="UP000789739">
    <property type="component" value="Unassembled WGS sequence"/>
</dbReference>
<feature type="non-terminal residue" evidence="1">
    <location>
        <position position="163"/>
    </location>
</feature>
<organism evidence="1 2">
    <name type="scientific">Paraglomus brasilianum</name>
    <dbReference type="NCBI Taxonomy" id="144538"/>
    <lineage>
        <taxon>Eukaryota</taxon>
        <taxon>Fungi</taxon>
        <taxon>Fungi incertae sedis</taxon>
        <taxon>Mucoromycota</taxon>
        <taxon>Glomeromycotina</taxon>
        <taxon>Glomeromycetes</taxon>
        <taxon>Paraglomerales</taxon>
        <taxon>Paraglomeraceae</taxon>
        <taxon>Paraglomus</taxon>
    </lineage>
</organism>
<comment type="caution">
    <text evidence="1">The sequence shown here is derived from an EMBL/GenBank/DDBJ whole genome shotgun (WGS) entry which is preliminary data.</text>
</comment>